<dbReference type="SUPFAM" id="SSF55729">
    <property type="entry name" value="Acyl-CoA N-acyltransferases (Nat)"/>
    <property type="match status" value="1"/>
</dbReference>
<dbReference type="AlphaFoldDB" id="A0A2N3LAV9"/>
<evidence type="ECO:0000259" key="1">
    <source>
        <dbReference type="PROSITE" id="PS51186"/>
    </source>
</evidence>
<keyword evidence="2" id="KW-0808">Transferase</keyword>
<dbReference type="InterPro" id="IPR000182">
    <property type="entry name" value="GNAT_dom"/>
</dbReference>
<proteinExistence type="predicted"/>
<organism evidence="2 3">
    <name type="scientific">Thalassospira lohafexi</name>
    <dbReference type="NCBI Taxonomy" id="744227"/>
    <lineage>
        <taxon>Bacteria</taxon>
        <taxon>Pseudomonadati</taxon>
        <taxon>Pseudomonadota</taxon>
        <taxon>Alphaproteobacteria</taxon>
        <taxon>Rhodospirillales</taxon>
        <taxon>Thalassospiraceae</taxon>
        <taxon>Thalassospira</taxon>
    </lineage>
</organism>
<name>A0A2N3LAV9_9PROT</name>
<dbReference type="InterPro" id="IPR016181">
    <property type="entry name" value="Acyl_CoA_acyltransferase"/>
</dbReference>
<sequence>MTALRGTSAMIFETNRLILRPRTMDDFDDCIVMDKAPGVVDFIPGPWDEDGEHRAFVRTRINAHYSDGLGYWSVFAKSAPNTFMGWVLLIPEDGVGPDVEIGWRLHPDYWGNGFASEAALALVPHAFETLNLPRIVAGIDQRNHGSIGVARKIGMTCRSKPDRYDVYVIENPQRSDA</sequence>
<dbReference type="PANTHER" id="PTHR43792:SF1">
    <property type="entry name" value="N-ACETYLTRANSFERASE DOMAIN-CONTAINING PROTEIN"/>
    <property type="match status" value="1"/>
</dbReference>
<dbReference type="Proteomes" id="UP000233332">
    <property type="component" value="Unassembled WGS sequence"/>
</dbReference>
<dbReference type="Pfam" id="PF13302">
    <property type="entry name" value="Acetyltransf_3"/>
    <property type="match status" value="1"/>
</dbReference>
<comment type="caution">
    <text evidence="2">The sequence shown here is derived from an EMBL/GenBank/DDBJ whole genome shotgun (WGS) entry which is preliminary data.</text>
</comment>
<dbReference type="PANTHER" id="PTHR43792">
    <property type="entry name" value="GNAT FAMILY, PUTATIVE (AFU_ORTHOLOGUE AFUA_3G00765)-RELATED-RELATED"/>
    <property type="match status" value="1"/>
</dbReference>
<evidence type="ECO:0000313" key="3">
    <source>
        <dbReference type="Proteomes" id="UP000233332"/>
    </source>
</evidence>
<dbReference type="RefSeq" id="WP_101299093.1">
    <property type="nucleotide sequence ID" value="NZ_NXGX01000001.1"/>
</dbReference>
<evidence type="ECO:0000313" key="2">
    <source>
        <dbReference type="EMBL" id="PKR59971.1"/>
    </source>
</evidence>
<gene>
    <name evidence="2" type="ORF">COO92_00940</name>
</gene>
<dbReference type="Gene3D" id="3.40.630.30">
    <property type="match status" value="1"/>
</dbReference>
<feature type="domain" description="N-acetyltransferase" evidence="1">
    <location>
        <begin position="17"/>
        <end position="174"/>
    </location>
</feature>
<reference evidence="2 3" key="1">
    <citation type="submission" date="2017-09" db="EMBL/GenBank/DDBJ databases">
        <title>Biodiversity and function of Thalassospira species in the particle-attached aromatic-hydrocarbon-degrading consortia from the surface seawater of the China South Sea.</title>
        <authorList>
            <person name="Dong C."/>
            <person name="Lai Q."/>
            <person name="Shao Z."/>
        </authorList>
    </citation>
    <scope>NUCLEOTIDE SEQUENCE [LARGE SCALE GENOMIC DNA]</scope>
    <source>
        <strain evidence="2 3">139Z-12</strain>
    </source>
</reference>
<keyword evidence="3" id="KW-1185">Reference proteome</keyword>
<dbReference type="InterPro" id="IPR051531">
    <property type="entry name" value="N-acetyltransferase"/>
</dbReference>
<accession>A0A2N3LAV9</accession>
<protein>
    <submittedName>
        <fullName evidence="2">GNAT family N-acetyltransferase</fullName>
    </submittedName>
</protein>
<dbReference type="GO" id="GO:0016747">
    <property type="term" value="F:acyltransferase activity, transferring groups other than amino-acyl groups"/>
    <property type="evidence" value="ECO:0007669"/>
    <property type="project" value="InterPro"/>
</dbReference>
<dbReference type="PROSITE" id="PS51186">
    <property type="entry name" value="GNAT"/>
    <property type="match status" value="1"/>
</dbReference>
<dbReference type="EMBL" id="NXGX01000001">
    <property type="protein sequence ID" value="PKR59971.1"/>
    <property type="molecule type" value="Genomic_DNA"/>
</dbReference>